<dbReference type="InterPro" id="IPR036318">
    <property type="entry name" value="FAD-bd_PCMH-like_sf"/>
</dbReference>
<dbReference type="SUPFAM" id="SSF46548">
    <property type="entry name" value="alpha-helical ferredoxin"/>
    <property type="match status" value="1"/>
</dbReference>
<keyword evidence="3" id="KW-0479">Metal-binding</keyword>
<dbReference type="SUPFAM" id="SSF56176">
    <property type="entry name" value="FAD-binding/transporter-associated domain-like"/>
    <property type="match status" value="1"/>
</dbReference>
<proteinExistence type="inferred from homology"/>
<dbReference type="GO" id="GO:0050660">
    <property type="term" value="F:flavin adenine dinucleotide binding"/>
    <property type="evidence" value="ECO:0007669"/>
    <property type="project" value="InterPro"/>
</dbReference>
<evidence type="ECO:0000259" key="7">
    <source>
        <dbReference type="PROSITE" id="PS51379"/>
    </source>
</evidence>
<dbReference type="AlphaFoldDB" id="A0A031LTH6"/>
<dbReference type="Gene3D" id="1.10.1060.10">
    <property type="entry name" value="Alpha-helical ferredoxin"/>
    <property type="match status" value="1"/>
</dbReference>
<evidence type="ECO:0000256" key="3">
    <source>
        <dbReference type="ARBA" id="ARBA00022723"/>
    </source>
</evidence>
<sequence>MILDASIFSRALTYNGPDIIKKYYIEDEKDIVIGNLTSMSGELVQYKKPKLIRAPEILPDGTYFKLVEKRNGISFAEVPSGIEYGKLISIMERYGVLPSLFPLYDKGTVGGFIHTNGSGFGSYKFGFIKGKKELGTIKENGISEIGVVNYQELLEVESENRFAWSAILLYEGEKVTTKYYVPSLYSPFVNGSEGTPIPSIQVIKDLFALSSNLFIQGKIPVAVRAISLDEINKAPMEKKFGYIINFNSPSKYFVTFGTISFNEIEAFLGFLNKNPSVLPFPSNSNYNEVHKTIMSKFKKKPEIPKVFEKANFSDLKFSSLYNDALKCINCGLCLDSCLAYRTTKDIYLSPVGKIMRLISAETEFEYCFGCKNDEDICPEKINISQLTEALPRLGKNRMAFSIEPTSVSHKIKELENMLEATYKNKPIFILFVGCAAKYDPIGLEGFMDFLLSNGNELSSQYSPRIKIVEGCCGFDKYNSGDIEGAKREVLSILDKKEKLNAVRVYFLCPEGLYVYNRLSGDQGILAYEVIKPHIKGKVHAGCWARKLGIEGDDKECAGLSITTYMGKQVNTPKKDVLTICPFSTWKFSTNSVYSQFLKNTSTTMTLQNIQVQDQEIVELARQSLIEGIISSADDIAERVIDWNMGGKNYFILIIIPIIRKRFLSILSDNVNKDFSLKSYFKSLLNDNILLKEKVRRVVDYLVSIDLSETINSLIPSILNSPKLDYEARNLVSQEEFKKGILEAIKKVPTENAIQDIFIRIGYT</sequence>
<dbReference type="GO" id="GO:0005886">
    <property type="term" value="C:plasma membrane"/>
    <property type="evidence" value="ECO:0007669"/>
    <property type="project" value="TreeGrafter"/>
</dbReference>
<keyword evidence="6" id="KW-0411">Iron-sulfur</keyword>
<evidence type="ECO:0000256" key="6">
    <source>
        <dbReference type="ARBA" id="ARBA00023014"/>
    </source>
</evidence>
<evidence type="ECO:0000256" key="5">
    <source>
        <dbReference type="ARBA" id="ARBA00023004"/>
    </source>
</evidence>
<dbReference type="EMBL" id="JFZT01000019">
    <property type="protein sequence ID" value="EZQ10809.1"/>
    <property type="molecule type" value="Genomic_DNA"/>
</dbReference>
<evidence type="ECO:0000313" key="8">
    <source>
        <dbReference type="EMBL" id="EZQ10809.1"/>
    </source>
</evidence>
<feature type="domain" description="4Fe-4S ferredoxin-type" evidence="7">
    <location>
        <begin position="318"/>
        <end position="337"/>
    </location>
</feature>
<dbReference type="OrthoDB" id="23478at2157"/>
<organism evidence="8 9">
    <name type="scientific">Candidatus Acidianus copahuensis</name>
    <dbReference type="NCBI Taxonomy" id="1160895"/>
    <lineage>
        <taxon>Archaea</taxon>
        <taxon>Thermoproteota</taxon>
        <taxon>Thermoprotei</taxon>
        <taxon>Sulfolobales</taxon>
        <taxon>Sulfolobaceae</taxon>
        <taxon>Acidianus</taxon>
    </lineage>
</organism>
<evidence type="ECO:0000256" key="4">
    <source>
        <dbReference type="ARBA" id="ARBA00023002"/>
    </source>
</evidence>
<evidence type="ECO:0000256" key="1">
    <source>
        <dbReference type="ARBA" id="ARBA00007097"/>
    </source>
</evidence>
<dbReference type="InterPro" id="IPR051460">
    <property type="entry name" value="HdrC_iron-sulfur_subunit"/>
</dbReference>
<dbReference type="GO" id="GO:0051539">
    <property type="term" value="F:4 iron, 4 sulfur cluster binding"/>
    <property type="evidence" value="ECO:0007669"/>
    <property type="project" value="UniProtKB-KW"/>
</dbReference>
<gene>
    <name evidence="8" type="ORF">CM19_02960</name>
</gene>
<evidence type="ECO:0000256" key="2">
    <source>
        <dbReference type="ARBA" id="ARBA00022485"/>
    </source>
</evidence>
<dbReference type="RefSeq" id="WP_048098912.1">
    <property type="nucleotide sequence ID" value="NZ_JFZT01000019.1"/>
</dbReference>
<keyword evidence="9" id="KW-1185">Reference proteome</keyword>
<dbReference type="GO" id="GO:0046872">
    <property type="term" value="F:metal ion binding"/>
    <property type="evidence" value="ECO:0007669"/>
    <property type="project" value="UniProtKB-KW"/>
</dbReference>
<dbReference type="GO" id="GO:0016491">
    <property type="term" value="F:oxidoreductase activity"/>
    <property type="evidence" value="ECO:0007669"/>
    <property type="project" value="UniProtKB-KW"/>
</dbReference>
<dbReference type="InterPro" id="IPR017896">
    <property type="entry name" value="4Fe4S_Fe-S-bd"/>
</dbReference>
<keyword evidence="4" id="KW-0560">Oxidoreductase</keyword>
<comment type="caution">
    <text evidence="8">The sequence shown here is derived from an EMBL/GenBank/DDBJ whole genome shotgun (WGS) entry which is preliminary data.</text>
</comment>
<dbReference type="Proteomes" id="UP000024332">
    <property type="component" value="Unassembled WGS sequence"/>
</dbReference>
<comment type="similarity">
    <text evidence="1">Belongs to the HdrC family.</text>
</comment>
<name>A0A031LTH6_9CREN</name>
<reference evidence="8 9" key="1">
    <citation type="submission" date="2014-03" db="EMBL/GenBank/DDBJ databases">
        <title>Draft genome sequence of the novel thermoacidophilic archaea Acidianus copahuensis ALE1 strain, isolated from Copahue volcanic area in Neuquen Argentina.</title>
        <authorList>
            <person name="Urbieta M.S."/>
            <person name="Rascovan N."/>
            <person name="Castro C."/>
            <person name="Revale S."/>
            <person name="Giaveno M.A."/>
            <person name="Vazquez M.P."/>
            <person name="Donati E.R."/>
        </authorList>
    </citation>
    <scope>NUCLEOTIDE SEQUENCE [LARGE SCALE GENOMIC DNA]</scope>
    <source>
        <strain evidence="8 9">ALE1</strain>
    </source>
</reference>
<dbReference type="PROSITE" id="PS51379">
    <property type="entry name" value="4FE4S_FER_2"/>
    <property type="match status" value="1"/>
</dbReference>
<protein>
    <submittedName>
        <fullName evidence="8">Iron-sulfur protein</fullName>
    </submittedName>
</protein>
<dbReference type="PANTHER" id="PTHR43255">
    <property type="entry name" value="IRON-SULFUR-BINDING OXIDOREDUCTASE FADF-RELATED-RELATED"/>
    <property type="match status" value="1"/>
</dbReference>
<dbReference type="InterPro" id="IPR009051">
    <property type="entry name" value="Helical_ferredxn"/>
</dbReference>
<dbReference type="STRING" id="1160895.CM19_02960"/>
<keyword evidence="2" id="KW-0004">4Fe-4S</keyword>
<dbReference type="PANTHER" id="PTHR43255:SF1">
    <property type="entry name" value="IRON-SULFUR-BINDING OXIDOREDUCTASE FADF-RELATED"/>
    <property type="match status" value="1"/>
</dbReference>
<keyword evidence="5" id="KW-0408">Iron</keyword>
<evidence type="ECO:0000313" key="9">
    <source>
        <dbReference type="Proteomes" id="UP000024332"/>
    </source>
</evidence>
<accession>A0A031LTH6</accession>